<keyword evidence="4 8" id="KW-0812">Transmembrane</keyword>
<dbReference type="Pfam" id="PF02535">
    <property type="entry name" value="Zip"/>
    <property type="match status" value="1"/>
</dbReference>
<dbReference type="InterPro" id="IPR004698">
    <property type="entry name" value="Zn/Fe_permease_fun/pln"/>
</dbReference>
<evidence type="ECO:0000256" key="2">
    <source>
        <dbReference type="ARBA" id="ARBA00006939"/>
    </source>
</evidence>
<dbReference type="EMBL" id="JAHRHJ020000007">
    <property type="protein sequence ID" value="KAH9309402.1"/>
    <property type="molecule type" value="Genomic_DNA"/>
</dbReference>
<comment type="caution">
    <text evidence="9">The sequence shown here is derived from an EMBL/GenBank/DDBJ whole genome shotgun (WGS) entry which is preliminary data.</text>
</comment>
<gene>
    <name evidence="9" type="ORF">KI387_037313</name>
</gene>
<keyword evidence="3 8" id="KW-0813">Transport</keyword>
<evidence type="ECO:0000256" key="8">
    <source>
        <dbReference type="RuleBase" id="RU362088"/>
    </source>
</evidence>
<feature type="transmembrane region" description="Helical" evidence="8">
    <location>
        <begin position="309"/>
        <end position="329"/>
    </location>
</feature>
<keyword evidence="10" id="KW-1185">Reference proteome</keyword>
<name>A0AA38FS57_TAXCH</name>
<organism evidence="9 10">
    <name type="scientific">Taxus chinensis</name>
    <name type="common">Chinese yew</name>
    <name type="synonym">Taxus wallichiana var. chinensis</name>
    <dbReference type="NCBI Taxonomy" id="29808"/>
    <lineage>
        <taxon>Eukaryota</taxon>
        <taxon>Viridiplantae</taxon>
        <taxon>Streptophyta</taxon>
        <taxon>Embryophyta</taxon>
        <taxon>Tracheophyta</taxon>
        <taxon>Spermatophyta</taxon>
        <taxon>Pinopsida</taxon>
        <taxon>Pinidae</taxon>
        <taxon>Conifers II</taxon>
        <taxon>Cupressales</taxon>
        <taxon>Taxaceae</taxon>
        <taxon>Taxus</taxon>
    </lineage>
</organism>
<dbReference type="OMA" id="YNPGSFT"/>
<dbReference type="GO" id="GO:0005886">
    <property type="term" value="C:plasma membrane"/>
    <property type="evidence" value="ECO:0007669"/>
    <property type="project" value="TreeGrafter"/>
</dbReference>
<dbReference type="NCBIfam" id="TIGR00820">
    <property type="entry name" value="zip"/>
    <property type="match status" value="1"/>
</dbReference>
<feature type="transmembrane region" description="Helical" evidence="8">
    <location>
        <begin position="233"/>
        <end position="258"/>
    </location>
</feature>
<protein>
    <submittedName>
        <fullName evidence="9">Uncharacterized protein</fullName>
    </submittedName>
</protein>
<feature type="transmembrane region" description="Helical" evidence="8">
    <location>
        <begin position="265"/>
        <end position="289"/>
    </location>
</feature>
<evidence type="ECO:0000256" key="3">
    <source>
        <dbReference type="ARBA" id="ARBA00022448"/>
    </source>
</evidence>
<keyword evidence="6 8" id="KW-0406">Ion transport</keyword>
<dbReference type="AlphaFoldDB" id="A0AA38FS57"/>
<feature type="transmembrane region" description="Helical" evidence="8">
    <location>
        <begin position="25"/>
        <end position="46"/>
    </location>
</feature>
<proteinExistence type="inferred from homology"/>
<evidence type="ECO:0000256" key="1">
    <source>
        <dbReference type="ARBA" id="ARBA00004141"/>
    </source>
</evidence>
<dbReference type="GO" id="GO:0005385">
    <property type="term" value="F:zinc ion transmembrane transporter activity"/>
    <property type="evidence" value="ECO:0007669"/>
    <property type="project" value="InterPro"/>
</dbReference>
<dbReference type="InterPro" id="IPR003689">
    <property type="entry name" value="ZIP"/>
</dbReference>
<evidence type="ECO:0000313" key="10">
    <source>
        <dbReference type="Proteomes" id="UP000824469"/>
    </source>
</evidence>
<evidence type="ECO:0000256" key="4">
    <source>
        <dbReference type="ARBA" id="ARBA00022692"/>
    </source>
</evidence>
<dbReference type="PANTHER" id="PTHR11040:SF26">
    <property type="entry name" value="ZINC TRANSPORTER 6, CHLOROPLASTIC"/>
    <property type="match status" value="1"/>
</dbReference>
<accession>A0AA38FS57</accession>
<evidence type="ECO:0000313" key="9">
    <source>
        <dbReference type="EMBL" id="KAH9309402.1"/>
    </source>
</evidence>
<evidence type="ECO:0000256" key="7">
    <source>
        <dbReference type="ARBA" id="ARBA00023136"/>
    </source>
</evidence>
<sequence>MGDCSSEIADQGACRDSHAAFYLKLLAFMVILVTGAAGVSVPVLFTRYSKTLKFKGNLLSLVKCFAAGVILSTGFVHVLPEAFAALSSDCLPPHPWKDFPFAGVVAMAGALVTLMVDILAAKHGQVESYIRLKSDESSAANSKGRDVEMGKVTVFPASGCHAGGDQGEFINGGDLSAGEDRQKIVVPSLEESGEDLFVQQRQKLVSKVLEIGIIFHSVIIGITLGMSQNKCTIGPLVGALAFHQFFEGMGLGGCVALADFGTKMTVIMCVMFSVTTPLGVAAGMVINFISGYDENNPKALILEGLFGSASSGILVYMALVDLIAAEFLNTKKMKTNPRLMSAAYILLLLGAGSMSVLAIWA</sequence>
<reference evidence="9 10" key="1">
    <citation type="journal article" date="2021" name="Nat. Plants">
        <title>The Taxus genome provides insights into paclitaxel biosynthesis.</title>
        <authorList>
            <person name="Xiong X."/>
            <person name="Gou J."/>
            <person name="Liao Q."/>
            <person name="Li Y."/>
            <person name="Zhou Q."/>
            <person name="Bi G."/>
            <person name="Li C."/>
            <person name="Du R."/>
            <person name="Wang X."/>
            <person name="Sun T."/>
            <person name="Guo L."/>
            <person name="Liang H."/>
            <person name="Lu P."/>
            <person name="Wu Y."/>
            <person name="Zhang Z."/>
            <person name="Ro D.K."/>
            <person name="Shang Y."/>
            <person name="Huang S."/>
            <person name="Yan J."/>
        </authorList>
    </citation>
    <scope>NUCLEOTIDE SEQUENCE [LARGE SCALE GENOMIC DNA]</scope>
    <source>
        <strain evidence="9">Ta-2019</strain>
    </source>
</reference>
<keyword evidence="5 8" id="KW-1133">Transmembrane helix</keyword>
<feature type="transmembrane region" description="Helical" evidence="8">
    <location>
        <begin position="58"/>
        <end position="79"/>
    </location>
</feature>
<keyword evidence="7 8" id="KW-0472">Membrane</keyword>
<feature type="transmembrane region" description="Helical" evidence="8">
    <location>
        <begin position="208"/>
        <end position="227"/>
    </location>
</feature>
<comment type="subcellular location">
    <subcellularLocation>
        <location evidence="1 8">Membrane</location>
        <topology evidence="1 8">Multi-pass membrane protein</topology>
    </subcellularLocation>
</comment>
<evidence type="ECO:0000256" key="5">
    <source>
        <dbReference type="ARBA" id="ARBA00022989"/>
    </source>
</evidence>
<dbReference type="Proteomes" id="UP000824469">
    <property type="component" value="Unassembled WGS sequence"/>
</dbReference>
<evidence type="ECO:0000256" key="6">
    <source>
        <dbReference type="ARBA" id="ARBA00023065"/>
    </source>
</evidence>
<feature type="transmembrane region" description="Helical" evidence="8">
    <location>
        <begin position="341"/>
        <end position="360"/>
    </location>
</feature>
<feature type="transmembrane region" description="Helical" evidence="8">
    <location>
        <begin position="99"/>
        <end position="121"/>
    </location>
</feature>
<dbReference type="PANTHER" id="PTHR11040">
    <property type="entry name" value="ZINC/IRON TRANSPORTER"/>
    <property type="match status" value="1"/>
</dbReference>
<comment type="similarity">
    <text evidence="2 8">Belongs to the ZIP transporter (TC 2.A.5) family.</text>
</comment>